<dbReference type="EMBL" id="BAABRP010000005">
    <property type="protein sequence ID" value="GAA5513036.1"/>
    <property type="molecule type" value="Genomic_DNA"/>
</dbReference>
<accession>A0ABP9W7R1</accession>
<dbReference type="Pfam" id="PF00497">
    <property type="entry name" value="SBP_bac_3"/>
    <property type="match status" value="1"/>
</dbReference>
<organism evidence="3 4">
    <name type="scientific">Deinococcus carri</name>
    <dbReference type="NCBI Taxonomy" id="1211323"/>
    <lineage>
        <taxon>Bacteria</taxon>
        <taxon>Thermotogati</taxon>
        <taxon>Deinococcota</taxon>
        <taxon>Deinococci</taxon>
        <taxon>Deinococcales</taxon>
        <taxon>Deinococcaceae</taxon>
        <taxon>Deinococcus</taxon>
    </lineage>
</organism>
<keyword evidence="1" id="KW-0732">Signal</keyword>
<gene>
    <name evidence="3" type="primary">fliY_2</name>
    <name evidence="3" type="ORF">Dcar01_01762</name>
</gene>
<dbReference type="CDD" id="cd13530">
    <property type="entry name" value="PBP2_peptides_like"/>
    <property type="match status" value="1"/>
</dbReference>
<keyword evidence="4" id="KW-1185">Reference proteome</keyword>
<evidence type="ECO:0000313" key="4">
    <source>
        <dbReference type="Proteomes" id="UP001401887"/>
    </source>
</evidence>
<reference evidence="3 4" key="1">
    <citation type="submission" date="2024-02" db="EMBL/GenBank/DDBJ databases">
        <title>Deinococcus carri NBRC 110142.</title>
        <authorList>
            <person name="Ichikawa N."/>
            <person name="Katano-Makiyama Y."/>
            <person name="Hidaka K."/>
        </authorList>
    </citation>
    <scope>NUCLEOTIDE SEQUENCE [LARGE SCALE GENOMIC DNA]</scope>
    <source>
        <strain evidence="3 4">NBRC 110142</strain>
    </source>
</reference>
<sequence length="266" mass="28403">MAPNALLPTLPLRPLGGLTALLLALLAAPHAEARSLAQIKASGVLRVATTGDMPPFSLVSGGRYSGFEPELIEALASSLGVRVVYETVRGDQFTRLLQEDQVDAAIGAQAITSTRENKVDFTSPTVCAGVSVASMNPSLQKHTDLAGKTIAVSAGSVMQAYVQKLPFEKKVNVYPTVNDVVYAVISRSADATFAYRVMEPAFKKMLPKANLSFGPELWSVPIGIMVRQEDDSTRLALNAGLARFMQSGGYAALSLKHFGRDMRCTS</sequence>
<evidence type="ECO:0000256" key="1">
    <source>
        <dbReference type="ARBA" id="ARBA00022729"/>
    </source>
</evidence>
<dbReference type="Gene3D" id="3.40.190.10">
    <property type="entry name" value="Periplasmic binding protein-like II"/>
    <property type="match status" value="2"/>
</dbReference>
<dbReference type="SUPFAM" id="SSF53850">
    <property type="entry name" value="Periplasmic binding protein-like II"/>
    <property type="match status" value="1"/>
</dbReference>
<evidence type="ECO:0000259" key="2">
    <source>
        <dbReference type="SMART" id="SM00062"/>
    </source>
</evidence>
<dbReference type="PANTHER" id="PTHR35936">
    <property type="entry name" value="MEMBRANE-BOUND LYTIC MUREIN TRANSGLYCOSYLASE F"/>
    <property type="match status" value="1"/>
</dbReference>
<dbReference type="RefSeq" id="WP_345463993.1">
    <property type="nucleotide sequence ID" value="NZ_BAABRP010000005.1"/>
</dbReference>
<evidence type="ECO:0000313" key="3">
    <source>
        <dbReference type="EMBL" id="GAA5513036.1"/>
    </source>
</evidence>
<feature type="domain" description="Solute-binding protein family 3/N-terminal" evidence="2">
    <location>
        <begin position="44"/>
        <end position="261"/>
    </location>
</feature>
<proteinExistence type="predicted"/>
<dbReference type="SMART" id="SM00062">
    <property type="entry name" value="PBPb"/>
    <property type="match status" value="1"/>
</dbReference>
<comment type="caution">
    <text evidence="3">The sequence shown here is derived from an EMBL/GenBank/DDBJ whole genome shotgun (WGS) entry which is preliminary data.</text>
</comment>
<name>A0ABP9W7R1_9DEIO</name>
<dbReference type="Proteomes" id="UP001401887">
    <property type="component" value="Unassembled WGS sequence"/>
</dbReference>
<protein>
    <submittedName>
        <fullName evidence="3">L-cystine-binding protein FliY</fullName>
    </submittedName>
</protein>
<dbReference type="InterPro" id="IPR001638">
    <property type="entry name" value="Solute-binding_3/MltF_N"/>
</dbReference>